<gene>
    <name evidence="1" type="ORF">ACFOUV_08620</name>
</gene>
<name>A0ABV8GVJ1_9BACI</name>
<proteinExistence type="predicted"/>
<evidence type="ECO:0000313" key="1">
    <source>
        <dbReference type="EMBL" id="MFC4023854.1"/>
    </source>
</evidence>
<dbReference type="InterPro" id="IPR045527">
    <property type="entry name" value="DUF6470"/>
</dbReference>
<accession>A0ABV8GVJ1</accession>
<evidence type="ECO:0000313" key="2">
    <source>
        <dbReference type="Proteomes" id="UP001595772"/>
    </source>
</evidence>
<dbReference type="RefSeq" id="WP_379496352.1">
    <property type="nucleotide sequence ID" value="NZ_JBHSAO010000006.1"/>
</dbReference>
<comment type="caution">
    <text evidence="1">The sequence shown here is derived from an EMBL/GenBank/DDBJ whole genome shotgun (WGS) entry which is preliminary data.</text>
</comment>
<dbReference type="Proteomes" id="UP001595772">
    <property type="component" value="Unassembled WGS sequence"/>
</dbReference>
<protein>
    <submittedName>
        <fullName evidence="1">DUF6470 family protein</fullName>
    </submittedName>
</protein>
<dbReference type="EMBL" id="JBHSAO010000006">
    <property type="protein sequence ID" value="MFC4023854.1"/>
    <property type="molecule type" value="Genomic_DNA"/>
</dbReference>
<keyword evidence="2" id="KW-1185">Reference proteome</keyword>
<reference evidence="2" key="1">
    <citation type="journal article" date="2019" name="Int. J. Syst. Evol. Microbiol.">
        <title>The Global Catalogue of Microorganisms (GCM) 10K type strain sequencing project: providing services to taxonomists for standard genome sequencing and annotation.</title>
        <authorList>
            <consortium name="The Broad Institute Genomics Platform"/>
            <consortium name="The Broad Institute Genome Sequencing Center for Infectious Disease"/>
            <person name="Wu L."/>
            <person name="Ma J."/>
        </authorList>
    </citation>
    <scope>NUCLEOTIDE SEQUENCE [LARGE SCALE GENOMIC DNA]</scope>
    <source>
        <strain evidence="2">IBRC-M 10703</strain>
    </source>
</reference>
<dbReference type="Pfam" id="PF20074">
    <property type="entry name" value="DUF6470"/>
    <property type="match status" value="1"/>
</dbReference>
<sequence length="188" mass="21361">MVKLPQIRLQSQMAQIQIQRTEGKQQISQPQAELTIVQPKAEVSIRTTPGKLEIDQTQAWEDMNLMHISKRNQRFAQEGENALMQGIARRARQGNELMEIENGGNPFVSQAMQNGHESKKSLAIQFIPSHFSVKTSYQPAEVHIEVQTNKPVIDATVRKPEFSYQPGKVETNLKQQQNLEISFTNLLV</sequence>
<organism evidence="1 2">
    <name type="scientific">Oceanobacillus longus</name>
    <dbReference type="NCBI Taxonomy" id="930120"/>
    <lineage>
        <taxon>Bacteria</taxon>
        <taxon>Bacillati</taxon>
        <taxon>Bacillota</taxon>
        <taxon>Bacilli</taxon>
        <taxon>Bacillales</taxon>
        <taxon>Bacillaceae</taxon>
        <taxon>Oceanobacillus</taxon>
    </lineage>
</organism>